<organism evidence="1">
    <name type="scientific">virus sp. ctDYl1</name>
    <dbReference type="NCBI Taxonomy" id="2826795"/>
    <lineage>
        <taxon>Viruses</taxon>
    </lineage>
</organism>
<dbReference type="EMBL" id="BK015846">
    <property type="protein sequence ID" value="DAE27921.1"/>
    <property type="molecule type" value="Genomic_DNA"/>
</dbReference>
<dbReference type="GO" id="GO:0016746">
    <property type="term" value="F:acyltransferase activity"/>
    <property type="evidence" value="ECO:0007669"/>
    <property type="project" value="UniProtKB-KW"/>
</dbReference>
<proteinExistence type="predicted"/>
<evidence type="ECO:0000313" key="1">
    <source>
        <dbReference type="EMBL" id="DAE27921.1"/>
    </source>
</evidence>
<keyword evidence="1" id="KW-0012">Acyltransferase</keyword>
<accession>A0A8S5RA28</accession>
<protein>
    <submittedName>
        <fullName evidence="1">Glycerol-3-phosphate acyltransferase N-terminal</fullName>
    </submittedName>
</protein>
<name>A0A8S5RA28_9VIRU</name>
<reference evidence="1" key="1">
    <citation type="journal article" date="2021" name="Proc. Natl. Acad. Sci. U.S.A.">
        <title>A Catalog of Tens of Thousands of Viruses from Human Metagenomes Reveals Hidden Associations with Chronic Diseases.</title>
        <authorList>
            <person name="Tisza M.J."/>
            <person name="Buck C.B."/>
        </authorList>
    </citation>
    <scope>NUCLEOTIDE SEQUENCE</scope>
    <source>
        <strain evidence="1">CtDYl1</strain>
    </source>
</reference>
<keyword evidence="1" id="KW-0808">Transferase</keyword>
<sequence length="72" mass="8094">MGRWADLPASVLDDREGVYINLRSAVVTTSTSEKIKKALLNMAGIVIRTRQAVSLNCFSAILKIRQYQERQV</sequence>